<keyword evidence="4" id="KW-0479">Metal-binding</keyword>
<evidence type="ECO:0000256" key="1">
    <source>
        <dbReference type="ARBA" id="ARBA00001974"/>
    </source>
</evidence>
<dbReference type="InterPro" id="IPR001433">
    <property type="entry name" value="OxRdtase_FAD/NAD-bd"/>
</dbReference>
<evidence type="ECO:0000313" key="11">
    <source>
        <dbReference type="EMBL" id="GLQ35156.1"/>
    </source>
</evidence>
<dbReference type="SUPFAM" id="SSF52343">
    <property type="entry name" value="Ferredoxin reductase-like, C-terminal NADP-linked domain"/>
    <property type="match status" value="1"/>
</dbReference>
<dbReference type="PANTHER" id="PTHR47354">
    <property type="entry name" value="NADH OXIDOREDUCTASE HCR"/>
    <property type="match status" value="1"/>
</dbReference>
<dbReference type="PROSITE" id="PS51384">
    <property type="entry name" value="FAD_FR"/>
    <property type="match status" value="1"/>
</dbReference>
<evidence type="ECO:0000256" key="5">
    <source>
        <dbReference type="ARBA" id="ARBA00022827"/>
    </source>
</evidence>
<organism evidence="11 12">
    <name type="scientific">Amylibacter marinus</name>
    <dbReference type="NCBI Taxonomy" id="1475483"/>
    <lineage>
        <taxon>Bacteria</taxon>
        <taxon>Pseudomonadati</taxon>
        <taxon>Pseudomonadota</taxon>
        <taxon>Alphaproteobacteria</taxon>
        <taxon>Rhodobacterales</taxon>
        <taxon>Paracoccaceae</taxon>
        <taxon>Amylibacter</taxon>
    </lineage>
</organism>
<proteinExistence type="predicted"/>
<dbReference type="Gene3D" id="3.10.20.30">
    <property type="match status" value="1"/>
</dbReference>
<dbReference type="InterPro" id="IPR050415">
    <property type="entry name" value="MRET"/>
</dbReference>
<dbReference type="SUPFAM" id="SSF63380">
    <property type="entry name" value="Riboflavin synthase domain-like"/>
    <property type="match status" value="1"/>
</dbReference>
<accession>A0ABQ5VV79</accession>
<dbReference type="EMBL" id="BSNN01000004">
    <property type="protein sequence ID" value="GLQ35156.1"/>
    <property type="molecule type" value="Genomic_DNA"/>
</dbReference>
<dbReference type="InterPro" id="IPR012675">
    <property type="entry name" value="Beta-grasp_dom_sf"/>
</dbReference>
<keyword evidence="5" id="KW-0274">FAD</keyword>
<dbReference type="InterPro" id="IPR008333">
    <property type="entry name" value="Cbr1-like_FAD-bd_dom"/>
</dbReference>
<evidence type="ECO:0000256" key="7">
    <source>
        <dbReference type="ARBA" id="ARBA00023004"/>
    </source>
</evidence>
<dbReference type="RefSeq" id="WP_284377276.1">
    <property type="nucleotide sequence ID" value="NZ_BSNN01000004.1"/>
</dbReference>
<dbReference type="PROSITE" id="PS00197">
    <property type="entry name" value="2FE2S_FER_1"/>
    <property type="match status" value="1"/>
</dbReference>
<dbReference type="PROSITE" id="PS51085">
    <property type="entry name" value="2FE2S_FER_2"/>
    <property type="match status" value="1"/>
</dbReference>
<dbReference type="InterPro" id="IPR017938">
    <property type="entry name" value="Riboflavin_synthase-like_b-brl"/>
</dbReference>
<evidence type="ECO:0000256" key="2">
    <source>
        <dbReference type="ARBA" id="ARBA00022630"/>
    </source>
</evidence>
<dbReference type="PRINTS" id="PR00410">
    <property type="entry name" value="PHEHYDRXLASE"/>
</dbReference>
<dbReference type="Gene3D" id="3.40.50.80">
    <property type="entry name" value="Nucleotide-binding domain of ferredoxin-NADP reductase (FNR) module"/>
    <property type="match status" value="1"/>
</dbReference>
<keyword evidence="6" id="KW-0560">Oxidoreductase</keyword>
<reference evidence="12" key="1">
    <citation type="journal article" date="2019" name="Int. J. Syst. Evol. Microbiol.">
        <title>The Global Catalogue of Microorganisms (GCM) 10K type strain sequencing project: providing services to taxonomists for standard genome sequencing and annotation.</title>
        <authorList>
            <consortium name="The Broad Institute Genomics Platform"/>
            <consortium name="The Broad Institute Genome Sequencing Center for Infectious Disease"/>
            <person name="Wu L."/>
            <person name="Ma J."/>
        </authorList>
    </citation>
    <scope>NUCLEOTIDE SEQUENCE [LARGE SCALE GENOMIC DNA]</scope>
    <source>
        <strain evidence="12">NBRC 110140</strain>
    </source>
</reference>
<dbReference type="Pfam" id="PF00970">
    <property type="entry name" value="FAD_binding_6"/>
    <property type="match status" value="1"/>
</dbReference>
<dbReference type="InterPro" id="IPR017927">
    <property type="entry name" value="FAD-bd_FR_type"/>
</dbReference>
<keyword evidence="12" id="KW-1185">Reference proteome</keyword>
<protein>
    <submittedName>
        <fullName evidence="11">Phenylacetic acid degradation protein</fullName>
    </submittedName>
</protein>
<keyword evidence="3" id="KW-0001">2Fe-2S</keyword>
<evidence type="ECO:0000259" key="9">
    <source>
        <dbReference type="PROSITE" id="PS51085"/>
    </source>
</evidence>
<comment type="cofactor">
    <cofactor evidence="1">
        <name>FAD</name>
        <dbReference type="ChEBI" id="CHEBI:57692"/>
    </cofactor>
</comment>
<feature type="domain" description="2Fe-2S ferredoxin-type" evidence="9">
    <location>
        <begin position="267"/>
        <end position="357"/>
    </location>
</feature>
<evidence type="ECO:0000313" key="12">
    <source>
        <dbReference type="Proteomes" id="UP001156694"/>
    </source>
</evidence>
<dbReference type="Proteomes" id="UP001156694">
    <property type="component" value="Unassembled WGS sequence"/>
</dbReference>
<dbReference type="SUPFAM" id="SSF54292">
    <property type="entry name" value="2Fe-2S ferredoxin-like"/>
    <property type="match status" value="1"/>
</dbReference>
<keyword evidence="8" id="KW-0411">Iron-sulfur</keyword>
<keyword evidence="7" id="KW-0408">Iron</keyword>
<dbReference type="CDD" id="cd00207">
    <property type="entry name" value="fer2"/>
    <property type="match status" value="1"/>
</dbReference>
<keyword evidence="2" id="KW-0285">Flavoprotein</keyword>
<feature type="domain" description="FAD-binding FR-type" evidence="10">
    <location>
        <begin position="4"/>
        <end position="107"/>
    </location>
</feature>
<evidence type="ECO:0000256" key="4">
    <source>
        <dbReference type="ARBA" id="ARBA00022723"/>
    </source>
</evidence>
<evidence type="ECO:0000256" key="8">
    <source>
        <dbReference type="ARBA" id="ARBA00023014"/>
    </source>
</evidence>
<dbReference type="Pfam" id="PF00111">
    <property type="entry name" value="Fer2"/>
    <property type="match status" value="1"/>
</dbReference>
<comment type="caution">
    <text evidence="11">The sequence shown here is derived from an EMBL/GenBank/DDBJ whole genome shotgun (WGS) entry which is preliminary data.</text>
</comment>
<sequence>MAAARFNELTLNSVVAETADAVILSFDIPAELRDEYAFTPGQYLTLRDTIDGQDVRRSYSICSPLGSDTLSVGVKRIDGGVFSSHAMALNAGKSLQVMTPQGRFLAPIGGEHDYLLLAAGSGITPMVSIARSVLENEPNSTVTLCYANRSTESVMFRTAFDDLKDQYLTRFMLTHVMDQEIQDIELFNGRLDGEKLDTMATRGLITPKAYDAIYICGPQPMIEGASVALESMGVDKDKIKFELFTPNGGTPIASANASQVDPNADALKISVTVDGSTRSFPLRPGEKTVEAAAKAGVEFPYSCDNGMCATCRCKVVRGDVEMVQNFSLEPWEMEAGFVLACQVQPKSDDVLLDFDAL</sequence>
<dbReference type="InterPro" id="IPR001041">
    <property type="entry name" value="2Fe-2S_ferredoxin-type"/>
</dbReference>
<dbReference type="PANTHER" id="PTHR47354:SF8">
    <property type="entry name" value="1,2-PHENYLACETYL-COA EPOXIDASE, SUBUNIT E"/>
    <property type="match status" value="1"/>
</dbReference>
<gene>
    <name evidence="11" type="primary">paaE</name>
    <name evidence="11" type="ORF">GCM10007939_14390</name>
</gene>
<evidence type="ECO:0000256" key="3">
    <source>
        <dbReference type="ARBA" id="ARBA00022714"/>
    </source>
</evidence>
<dbReference type="InterPro" id="IPR006058">
    <property type="entry name" value="2Fe2S_fd_BS"/>
</dbReference>
<dbReference type="InterPro" id="IPR039261">
    <property type="entry name" value="FNR_nucleotide-bd"/>
</dbReference>
<dbReference type="CDD" id="cd06214">
    <property type="entry name" value="PA_degradation_oxidoreductase_like"/>
    <property type="match status" value="1"/>
</dbReference>
<evidence type="ECO:0000256" key="6">
    <source>
        <dbReference type="ARBA" id="ARBA00023002"/>
    </source>
</evidence>
<name>A0ABQ5VV79_9RHOB</name>
<dbReference type="InterPro" id="IPR036010">
    <property type="entry name" value="2Fe-2S_ferredoxin-like_sf"/>
</dbReference>
<evidence type="ECO:0000259" key="10">
    <source>
        <dbReference type="PROSITE" id="PS51384"/>
    </source>
</evidence>
<dbReference type="Pfam" id="PF00175">
    <property type="entry name" value="NAD_binding_1"/>
    <property type="match status" value="1"/>
</dbReference>
<dbReference type="Gene3D" id="2.40.30.10">
    <property type="entry name" value="Translation factors"/>
    <property type="match status" value="1"/>
</dbReference>